<organism evidence="1">
    <name type="scientific">Anguilla anguilla</name>
    <name type="common">European freshwater eel</name>
    <name type="synonym">Muraena anguilla</name>
    <dbReference type="NCBI Taxonomy" id="7936"/>
    <lineage>
        <taxon>Eukaryota</taxon>
        <taxon>Metazoa</taxon>
        <taxon>Chordata</taxon>
        <taxon>Craniata</taxon>
        <taxon>Vertebrata</taxon>
        <taxon>Euteleostomi</taxon>
        <taxon>Actinopterygii</taxon>
        <taxon>Neopterygii</taxon>
        <taxon>Teleostei</taxon>
        <taxon>Anguilliformes</taxon>
        <taxon>Anguillidae</taxon>
        <taxon>Anguilla</taxon>
    </lineage>
</organism>
<dbReference type="AlphaFoldDB" id="A0A0E9WQD9"/>
<protein>
    <submittedName>
        <fullName evidence="1">Uncharacterized protein</fullName>
    </submittedName>
</protein>
<sequence>MKHLIHFERAELLCSQITVKQMFVITSAAACPWHGGMAFEVLIKGHRFIAHRTLYLCSESQFFQLLTNNLTTVFSIHIYLSIKIFKYFCCCCCCCCYYY</sequence>
<evidence type="ECO:0000313" key="1">
    <source>
        <dbReference type="EMBL" id="JAH92496.1"/>
    </source>
</evidence>
<reference evidence="1" key="1">
    <citation type="submission" date="2014-11" db="EMBL/GenBank/DDBJ databases">
        <authorList>
            <person name="Amaro Gonzalez C."/>
        </authorList>
    </citation>
    <scope>NUCLEOTIDE SEQUENCE</scope>
</reference>
<proteinExistence type="predicted"/>
<name>A0A0E9WQD9_ANGAN</name>
<dbReference type="PROSITE" id="PS51257">
    <property type="entry name" value="PROKAR_LIPOPROTEIN"/>
    <property type="match status" value="1"/>
</dbReference>
<accession>A0A0E9WQD9</accession>
<reference evidence="1" key="2">
    <citation type="journal article" date="2015" name="Fish Shellfish Immunol.">
        <title>Early steps in the European eel (Anguilla anguilla)-Vibrio vulnificus interaction in the gills: Role of the RtxA13 toxin.</title>
        <authorList>
            <person name="Callol A."/>
            <person name="Pajuelo D."/>
            <person name="Ebbesson L."/>
            <person name="Teles M."/>
            <person name="MacKenzie S."/>
            <person name="Amaro C."/>
        </authorList>
    </citation>
    <scope>NUCLEOTIDE SEQUENCE</scope>
</reference>
<dbReference type="EMBL" id="GBXM01016081">
    <property type="protein sequence ID" value="JAH92496.1"/>
    <property type="molecule type" value="Transcribed_RNA"/>
</dbReference>